<evidence type="ECO:0000313" key="2">
    <source>
        <dbReference type="EMBL" id="MFC4309686.1"/>
    </source>
</evidence>
<dbReference type="Proteomes" id="UP001595904">
    <property type="component" value="Unassembled WGS sequence"/>
</dbReference>
<dbReference type="PROSITE" id="PS51257">
    <property type="entry name" value="PROKAR_LIPOPROTEIN"/>
    <property type="match status" value="1"/>
</dbReference>
<dbReference type="Pfam" id="PF01833">
    <property type="entry name" value="TIG"/>
    <property type="match status" value="1"/>
</dbReference>
<evidence type="ECO:0000313" key="3">
    <source>
        <dbReference type="Proteomes" id="UP001595904"/>
    </source>
</evidence>
<feature type="domain" description="IPT/TIG" evidence="1">
    <location>
        <begin position="150"/>
        <end position="229"/>
    </location>
</feature>
<organism evidence="2 3">
    <name type="scientific">Steroidobacter flavus</name>
    <dbReference type="NCBI Taxonomy" id="1842136"/>
    <lineage>
        <taxon>Bacteria</taxon>
        <taxon>Pseudomonadati</taxon>
        <taxon>Pseudomonadota</taxon>
        <taxon>Gammaproteobacteria</taxon>
        <taxon>Steroidobacterales</taxon>
        <taxon>Steroidobacteraceae</taxon>
        <taxon>Steroidobacter</taxon>
    </lineage>
</organism>
<gene>
    <name evidence="2" type="ORF">ACFPN2_11400</name>
</gene>
<evidence type="ECO:0000259" key="1">
    <source>
        <dbReference type="Pfam" id="PF01833"/>
    </source>
</evidence>
<comment type="caution">
    <text evidence="2">The sequence shown here is derived from an EMBL/GenBank/DDBJ whole genome shotgun (WGS) entry which is preliminary data.</text>
</comment>
<keyword evidence="3" id="KW-1185">Reference proteome</keyword>
<protein>
    <submittedName>
        <fullName evidence="2">IPT/TIG domain-containing protein</fullName>
    </submittedName>
</protein>
<dbReference type="InterPro" id="IPR014756">
    <property type="entry name" value="Ig_E-set"/>
</dbReference>
<name>A0ABV8SQG1_9GAMM</name>
<dbReference type="InterPro" id="IPR011044">
    <property type="entry name" value="Quino_amine_DH_bsu"/>
</dbReference>
<sequence>MRLFLGDKVHYLPGARRVAGFLLFGLLAGCGGGGGGDDSAPVQISTNAIAFSATGPSAAVPASQTFTATFGKDVVQLAVVHSGDAIAATSSVQSGRSATITVVPASPAAIGPGVFQGAVAVTGYTCADTTCSRMAAGSSATLLVNYQVSPVIQSVTPYVTPSGVSDTVIIRGLGFQAFSSPTVRFGDTAATSVTINTAGTELSATYPALAAGTYTVHLDATNHTGEVPSNVALRVVDPVAFAATTLDHPASTTAVRRLVYDAERQALLSVTDTAPVNLINRYQYANGAWGAPTESAHGFVDAALTADGTRLLAINPTSVVPMDPVTLALGTGLDAPSLVTNSALKNIVVGYDNQALITTSLTTSGSTQGYLYDPAAGTVLLNGTSLNNATPVMAGNGVGAVVVQGDPTLTSDVASYVYSSSSHAFSSTGTPTLRQNTVAPAVGRSFNRVVLNGTKVYDGNFSLLGTLPDTTTAVVLRSDGNRAYAYDSAAGGILVYDISVDRDEAAYTALGAVTPLAADPGTGLQMIITPDGGTLFIGGSLRIVVQPTPAQ</sequence>
<dbReference type="InterPro" id="IPR013783">
    <property type="entry name" value="Ig-like_fold"/>
</dbReference>
<dbReference type="InterPro" id="IPR002909">
    <property type="entry name" value="IPT_dom"/>
</dbReference>
<dbReference type="SUPFAM" id="SSF81296">
    <property type="entry name" value="E set domains"/>
    <property type="match status" value="1"/>
</dbReference>
<proteinExistence type="predicted"/>
<reference evidence="3" key="1">
    <citation type="journal article" date="2019" name="Int. J. Syst. Evol. Microbiol.">
        <title>The Global Catalogue of Microorganisms (GCM) 10K type strain sequencing project: providing services to taxonomists for standard genome sequencing and annotation.</title>
        <authorList>
            <consortium name="The Broad Institute Genomics Platform"/>
            <consortium name="The Broad Institute Genome Sequencing Center for Infectious Disease"/>
            <person name="Wu L."/>
            <person name="Ma J."/>
        </authorList>
    </citation>
    <scope>NUCLEOTIDE SEQUENCE [LARGE SCALE GENOMIC DNA]</scope>
    <source>
        <strain evidence="3">CGMCC 1.10759</strain>
    </source>
</reference>
<dbReference type="SUPFAM" id="SSF50969">
    <property type="entry name" value="YVTN repeat-like/Quinoprotein amine dehydrogenase"/>
    <property type="match status" value="1"/>
</dbReference>
<accession>A0ABV8SQG1</accession>
<dbReference type="Gene3D" id="2.60.40.10">
    <property type="entry name" value="Immunoglobulins"/>
    <property type="match status" value="1"/>
</dbReference>
<dbReference type="EMBL" id="JBHSDU010000003">
    <property type="protein sequence ID" value="MFC4309686.1"/>
    <property type="molecule type" value="Genomic_DNA"/>
</dbReference>
<dbReference type="RefSeq" id="WP_380596724.1">
    <property type="nucleotide sequence ID" value="NZ_JBHSDU010000003.1"/>
</dbReference>